<sequence>MDNKFMTFQKWMLITWDADTNNLTKYEESLIENFQDEYGDYLHSLGYKSTSAGIVKF</sequence>
<dbReference type="EMBL" id="BHYK01000037">
    <property type="protein sequence ID" value="GCD12593.1"/>
    <property type="molecule type" value="Genomic_DNA"/>
</dbReference>
<dbReference type="RefSeq" id="WP_185732882.1">
    <property type="nucleotide sequence ID" value="NZ_BHYK01000037.1"/>
</dbReference>
<dbReference type="AlphaFoldDB" id="A0A401USR9"/>
<evidence type="ECO:0000313" key="2">
    <source>
        <dbReference type="Proteomes" id="UP000287872"/>
    </source>
</evidence>
<evidence type="ECO:0000313" key="1">
    <source>
        <dbReference type="EMBL" id="GCD12593.1"/>
    </source>
</evidence>
<proteinExistence type="predicted"/>
<protein>
    <submittedName>
        <fullName evidence="1">Uncharacterized protein</fullName>
    </submittedName>
</protein>
<gene>
    <name evidence="1" type="ORF">Ctaglu_42160</name>
</gene>
<name>A0A401USR9_9CLOT</name>
<organism evidence="1 2">
    <name type="scientific">Clostridium tagluense</name>
    <dbReference type="NCBI Taxonomy" id="360422"/>
    <lineage>
        <taxon>Bacteria</taxon>
        <taxon>Bacillati</taxon>
        <taxon>Bacillota</taxon>
        <taxon>Clostridia</taxon>
        <taxon>Eubacteriales</taxon>
        <taxon>Clostridiaceae</taxon>
        <taxon>Clostridium</taxon>
    </lineage>
</organism>
<accession>A0A401USR9</accession>
<reference evidence="1 2" key="1">
    <citation type="submission" date="2018-11" db="EMBL/GenBank/DDBJ databases">
        <title>Genome sequencing and assembly of Clostridium tagluense strain A121.</title>
        <authorList>
            <person name="Murakami T."/>
            <person name="Segawa T."/>
            <person name="Shcherbakova V.A."/>
            <person name="Mori H."/>
            <person name="Yoshimura Y."/>
        </authorList>
    </citation>
    <scope>NUCLEOTIDE SEQUENCE [LARGE SCALE GENOMIC DNA]</scope>
    <source>
        <strain evidence="1 2">A121</strain>
    </source>
</reference>
<keyword evidence="2" id="KW-1185">Reference proteome</keyword>
<dbReference type="Proteomes" id="UP000287872">
    <property type="component" value="Unassembled WGS sequence"/>
</dbReference>
<comment type="caution">
    <text evidence="1">The sequence shown here is derived from an EMBL/GenBank/DDBJ whole genome shotgun (WGS) entry which is preliminary data.</text>
</comment>